<dbReference type="NCBIfam" id="NF038233">
    <property type="entry name" value="retron_St85_RT"/>
    <property type="match status" value="1"/>
</dbReference>
<keyword evidence="2" id="KW-0808">Transferase</keyword>
<dbReference type="InterPro" id="IPR051083">
    <property type="entry name" value="GrpII_Intron_Splice-Mob/Def"/>
</dbReference>
<evidence type="ECO:0000256" key="1">
    <source>
        <dbReference type="ARBA" id="ARBA00012493"/>
    </source>
</evidence>
<dbReference type="Pfam" id="PF00078">
    <property type="entry name" value="RVT_1"/>
    <property type="match status" value="1"/>
</dbReference>
<evidence type="ECO:0000256" key="2">
    <source>
        <dbReference type="ARBA" id="ARBA00022679"/>
    </source>
</evidence>
<dbReference type="Proteomes" id="UP000179937">
    <property type="component" value="Unassembled WGS sequence"/>
</dbReference>
<dbReference type="CDD" id="cd03487">
    <property type="entry name" value="RT_Bac_retron_II"/>
    <property type="match status" value="1"/>
</dbReference>
<keyword evidence="6" id="KW-0695">RNA-directed DNA polymerase</keyword>
<dbReference type="InterPro" id="IPR000477">
    <property type="entry name" value="RT_dom"/>
</dbReference>
<keyword evidence="7" id="KW-0051">Antiviral defense</keyword>
<evidence type="ECO:0000256" key="4">
    <source>
        <dbReference type="ARBA" id="ARBA00022723"/>
    </source>
</evidence>
<dbReference type="RefSeq" id="WP_071210490.1">
    <property type="nucleotide sequence ID" value="NZ_CP104297.1"/>
</dbReference>
<keyword evidence="4" id="KW-0479">Metal-binding</keyword>
<dbReference type="GO" id="GO:0003964">
    <property type="term" value="F:RNA-directed DNA polymerase activity"/>
    <property type="evidence" value="ECO:0007669"/>
    <property type="project" value="UniProtKB-KW"/>
</dbReference>
<feature type="domain" description="Reverse transcriptase" evidence="10">
    <location>
        <begin position="55"/>
        <end position="265"/>
    </location>
</feature>
<comment type="catalytic activity">
    <reaction evidence="9">
        <text>DNA(n) + a 2'-deoxyribonucleoside 5'-triphosphate = DNA(n+1) + diphosphate</text>
        <dbReference type="Rhea" id="RHEA:22508"/>
        <dbReference type="Rhea" id="RHEA-COMP:17339"/>
        <dbReference type="Rhea" id="RHEA-COMP:17340"/>
        <dbReference type="ChEBI" id="CHEBI:33019"/>
        <dbReference type="ChEBI" id="CHEBI:61560"/>
        <dbReference type="ChEBI" id="CHEBI:173112"/>
        <dbReference type="EC" id="2.7.7.49"/>
    </reaction>
</comment>
<evidence type="ECO:0000256" key="6">
    <source>
        <dbReference type="ARBA" id="ARBA00022918"/>
    </source>
</evidence>
<dbReference type="GO" id="GO:0051607">
    <property type="term" value="P:defense response to virus"/>
    <property type="evidence" value="ECO:0007669"/>
    <property type="project" value="UniProtKB-KW"/>
</dbReference>
<evidence type="ECO:0000256" key="7">
    <source>
        <dbReference type="ARBA" id="ARBA00023118"/>
    </source>
</evidence>
<evidence type="ECO:0000313" key="12">
    <source>
        <dbReference type="Proteomes" id="UP000179937"/>
    </source>
</evidence>
<dbReference type="PROSITE" id="PS50878">
    <property type="entry name" value="RT_POL"/>
    <property type="match status" value="1"/>
</dbReference>
<organism evidence="11 12">
    <name type="scientific">Acinetobacter baumannii</name>
    <dbReference type="NCBI Taxonomy" id="470"/>
    <lineage>
        <taxon>Bacteria</taxon>
        <taxon>Pseudomonadati</taxon>
        <taxon>Pseudomonadota</taxon>
        <taxon>Gammaproteobacteria</taxon>
        <taxon>Moraxellales</taxon>
        <taxon>Moraxellaceae</taxon>
        <taxon>Acinetobacter</taxon>
        <taxon>Acinetobacter calcoaceticus/baumannii complex</taxon>
    </lineage>
</organism>
<keyword evidence="5" id="KW-0460">Magnesium</keyword>
<evidence type="ECO:0000256" key="9">
    <source>
        <dbReference type="ARBA" id="ARBA00048173"/>
    </source>
</evidence>
<protein>
    <recommendedName>
        <fullName evidence="1">RNA-directed DNA polymerase</fullName>
        <ecNumber evidence="1">2.7.7.49</ecNumber>
    </recommendedName>
</protein>
<gene>
    <name evidence="11" type="ORF">A7M90_18215</name>
</gene>
<dbReference type="InterPro" id="IPR043502">
    <property type="entry name" value="DNA/RNA_pol_sf"/>
</dbReference>
<dbReference type="SUPFAM" id="SSF56672">
    <property type="entry name" value="DNA/RNA polymerases"/>
    <property type="match status" value="1"/>
</dbReference>
<keyword evidence="3" id="KW-0548">Nucleotidyltransferase</keyword>
<evidence type="ECO:0000313" key="11">
    <source>
        <dbReference type="EMBL" id="OIG72714.1"/>
    </source>
</evidence>
<accession>A0A1S2FXJ8</accession>
<name>A0A1S2FXJ8_ACIBA</name>
<evidence type="ECO:0000256" key="5">
    <source>
        <dbReference type="ARBA" id="ARBA00022842"/>
    </source>
</evidence>
<dbReference type="InterPro" id="IPR000123">
    <property type="entry name" value="Reverse_transcriptase_msDNA"/>
</dbReference>
<evidence type="ECO:0000256" key="3">
    <source>
        <dbReference type="ARBA" id="ARBA00022695"/>
    </source>
</evidence>
<dbReference type="PANTHER" id="PTHR34047">
    <property type="entry name" value="NUCLEAR INTRON MATURASE 1, MITOCHONDRIAL-RELATED"/>
    <property type="match status" value="1"/>
</dbReference>
<dbReference type="PRINTS" id="PR00866">
    <property type="entry name" value="RNADNAPOLMS"/>
</dbReference>
<comment type="caution">
    <text evidence="11">The sequence shown here is derived from an EMBL/GenBank/DDBJ whole genome shotgun (WGS) entry which is preliminary data.</text>
</comment>
<proteinExistence type="inferred from homology"/>
<dbReference type="PANTHER" id="PTHR34047:SF7">
    <property type="entry name" value="RNA-DIRECTED DNA POLYMERASE"/>
    <property type="match status" value="1"/>
</dbReference>
<dbReference type="GO" id="GO:0003723">
    <property type="term" value="F:RNA binding"/>
    <property type="evidence" value="ECO:0007669"/>
    <property type="project" value="InterPro"/>
</dbReference>
<dbReference type="AlphaFoldDB" id="A0A1S2FXJ8"/>
<reference evidence="11 12" key="1">
    <citation type="submission" date="2016-05" db="EMBL/GenBank/DDBJ databases">
        <title>The evolution of Acinetobacter baumannii in vivo.</title>
        <authorList>
            <person name="Hua X."/>
            <person name="Yu Y."/>
        </authorList>
    </citation>
    <scope>NUCLEOTIDE SEQUENCE [LARGE SCALE GENOMIC DNA]</scope>
    <source>
        <strain evidence="11 12">XH647</strain>
    </source>
</reference>
<sequence>MDKKEIKKWTNYFLDVGLKDEYIIEYQDLITNLIKNDVPVIFEIDHLSKLVGINVSTLYAMIFSTEKFYRTFEIPKKNGGMRTITTPHKSLKLVQKWIHHNILKYKYVHKSAHGFVKNRSIITNALIHKESKVFLQLDIKNFFPSIPLNWIINYFYKLGYSKKISFYLAKLCCYENSLCQGAPTSPILSNLVFFALDKKLNHYADKNNIIYTRYADDIVFSGDNIPLSFKNFCIFLIKDFGFKINSKKTKLKIEVGQNIIAGIQIKDSDIWVPKKYKKKLTQELYYIQKYGLISHISKRRIKDPNYVYSLLGKVNFILSVEPGNTKFLEYKNLLNSIIK</sequence>
<dbReference type="GO" id="GO:0046872">
    <property type="term" value="F:metal ion binding"/>
    <property type="evidence" value="ECO:0007669"/>
    <property type="project" value="UniProtKB-KW"/>
</dbReference>
<comment type="similarity">
    <text evidence="8">Belongs to the bacterial reverse transcriptase family.</text>
</comment>
<evidence type="ECO:0000259" key="10">
    <source>
        <dbReference type="PROSITE" id="PS50878"/>
    </source>
</evidence>
<dbReference type="EC" id="2.7.7.49" evidence="1"/>
<evidence type="ECO:0000256" key="8">
    <source>
        <dbReference type="ARBA" id="ARBA00034120"/>
    </source>
</evidence>
<dbReference type="EMBL" id="LYKI01000018">
    <property type="protein sequence ID" value="OIG72714.1"/>
    <property type="molecule type" value="Genomic_DNA"/>
</dbReference>